<organism evidence="2 3">
    <name type="scientific">Albidovulum sediminis</name>
    <dbReference type="NCBI Taxonomy" id="3066345"/>
    <lineage>
        <taxon>Bacteria</taxon>
        <taxon>Pseudomonadati</taxon>
        <taxon>Pseudomonadota</taxon>
        <taxon>Alphaproteobacteria</taxon>
        <taxon>Rhodobacterales</taxon>
        <taxon>Paracoccaceae</taxon>
        <taxon>Albidovulum</taxon>
    </lineage>
</organism>
<proteinExistence type="predicted"/>
<dbReference type="EMBL" id="JAOCQF010000002">
    <property type="protein sequence ID" value="MCT8330402.1"/>
    <property type="molecule type" value="Genomic_DNA"/>
</dbReference>
<comment type="caution">
    <text evidence="2">The sequence shown here is derived from an EMBL/GenBank/DDBJ whole genome shotgun (WGS) entry which is preliminary data.</text>
</comment>
<name>A0ABT2NN91_9RHOB</name>
<evidence type="ECO:0000313" key="2">
    <source>
        <dbReference type="EMBL" id="MCT8330402.1"/>
    </source>
</evidence>
<accession>A0ABT2NN91</accession>
<protein>
    <submittedName>
        <fullName evidence="2">DUF2937 family protein</fullName>
    </submittedName>
</protein>
<gene>
    <name evidence="2" type="ORF">N5I32_12815</name>
</gene>
<keyword evidence="3" id="KW-1185">Reference proteome</keyword>
<keyword evidence="1" id="KW-0812">Transmembrane</keyword>
<dbReference type="Pfam" id="PF11157">
    <property type="entry name" value="DUF2937"/>
    <property type="match status" value="1"/>
</dbReference>
<evidence type="ECO:0000313" key="3">
    <source>
        <dbReference type="Proteomes" id="UP001205601"/>
    </source>
</evidence>
<feature type="transmembrane region" description="Helical" evidence="1">
    <location>
        <begin position="136"/>
        <end position="157"/>
    </location>
</feature>
<keyword evidence="1" id="KW-0472">Membrane</keyword>
<evidence type="ECO:0000256" key="1">
    <source>
        <dbReference type="SAM" id="Phobius"/>
    </source>
</evidence>
<dbReference type="Proteomes" id="UP001205601">
    <property type="component" value="Unassembled WGS sequence"/>
</dbReference>
<dbReference type="RefSeq" id="WP_261496269.1">
    <property type="nucleotide sequence ID" value="NZ_JAOCQF010000002.1"/>
</dbReference>
<keyword evidence="1" id="KW-1133">Transmembrane helix</keyword>
<dbReference type="InterPro" id="IPR022584">
    <property type="entry name" value="DUF2937"/>
</dbReference>
<reference evidence="3" key="1">
    <citation type="submission" date="2023-07" db="EMBL/GenBank/DDBJ databases">
        <title>Defluviimonas sediminis sp. nov., isolated from mangrove sediment.</title>
        <authorList>
            <person name="Liu L."/>
            <person name="Li J."/>
            <person name="Huang Y."/>
            <person name="Pan J."/>
            <person name="Li M."/>
        </authorList>
    </citation>
    <scope>NUCLEOTIDE SEQUENCE [LARGE SCALE GENOMIC DNA]</scope>
    <source>
        <strain evidence="3">FT324</strain>
    </source>
</reference>
<sequence length="167" mass="17504">MLRLMSLAGGLAGALALSQAPEFSQQYLQRLGGKVDALSRVAAEFDASAEAAGLSREAALASLSGNAFAGLHQADMRDTLSELDRLSADLALLRAAGPVERTLLPHRFLDAETFSATWADFQPAVPATTAGIATGAMGYLGGWAAMSILASILVSPFRRREKGRART</sequence>